<dbReference type="Proteomes" id="UP000313359">
    <property type="component" value="Unassembled WGS sequence"/>
</dbReference>
<keyword evidence="1" id="KW-0732">Signal</keyword>
<feature type="chain" id="PRO_5023044231" evidence="1">
    <location>
        <begin position="27"/>
        <end position="120"/>
    </location>
</feature>
<dbReference type="AlphaFoldDB" id="A0A5C2SSS9"/>
<sequence length="120" mass="13742">MISRAPCWHGLGFSLDLCNLLPWTLSAETMVLFRCRVMFGRSLQMVLSQPHICLAVRSRTVPPLLAHMCLLILLPLHFHYRLALDHDLLSCPQYCYPPSDTHTPVYTDYVSTNPTCTFYS</sequence>
<gene>
    <name evidence="2" type="ORF">L227DRAFT_146506</name>
</gene>
<reference evidence="2" key="1">
    <citation type="journal article" date="2018" name="Genome Biol. Evol.">
        <title>Genomics and development of Lentinus tigrinus, a white-rot wood-decaying mushroom with dimorphic fruiting bodies.</title>
        <authorList>
            <person name="Wu B."/>
            <person name="Xu Z."/>
            <person name="Knudson A."/>
            <person name="Carlson A."/>
            <person name="Chen N."/>
            <person name="Kovaka S."/>
            <person name="LaButti K."/>
            <person name="Lipzen A."/>
            <person name="Pennachio C."/>
            <person name="Riley R."/>
            <person name="Schakwitz W."/>
            <person name="Umezawa K."/>
            <person name="Ohm R.A."/>
            <person name="Grigoriev I.V."/>
            <person name="Nagy L.G."/>
            <person name="Gibbons J."/>
            <person name="Hibbett D."/>
        </authorList>
    </citation>
    <scope>NUCLEOTIDE SEQUENCE [LARGE SCALE GENOMIC DNA]</scope>
    <source>
        <strain evidence="2">ALCF2SS1-6</strain>
    </source>
</reference>
<evidence type="ECO:0000313" key="2">
    <source>
        <dbReference type="EMBL" id="RPD66494.1"/>
    </source>
</evidence>
<name>A0A5C2SSS9_9APHY</name>
<feature type="signal peptide" evidence="1">
    <location>
        <begin position="1"/>
        <end position="26"/>
    </location>
</feature>
<dbReference type="EMBL" id="ML122251">
    <property type="protein sequence ID" value="RPD66494.1"/>
    <property type="molecule type" value="Genomic_DNA"/>
</dbReference>
<evidence type="ECO:0000256" key="1">
    <source>
        <dbReference type="SAM" id="SignalP"/>
    </source>
</evidence>
<evidence type="ECO:0000313" key="3">
    <source>
        <dbReference type="Proteomes" id="UP000313359"/>
    </source>
</evidence>
<accession>A0A5C2SSS9</accession>
<organism evidence="2 3">
    <name type="scientific">Lentinus tigrinus ALCF2SS1-6</name>
    <dbReference type="NCBI Taxonomy" id="1328759"/>
    <lineage>
        <taxon>Eukaryota</taxon>
        <taxon>Fungi</taxon>
        <taxon>Dikarya</taxon>
        <taxon>Basidiomycota</taxon>
        <taxon>Agaricomycotina</taxon>
        <taxon>Agaricomycetes</taxon>
        <taxon>Polyporales</taxon>
        <taxon>Polyporaceae</taxon>
        <taxon>Lentinus</taxon>
    </lineage>
</organism>
<proteinExistence type="predicted"/>
<protein>
    <submittedName>
        <fullName evidence="2">Uncharacterized protein</fullName>
    </submittedName>
</protein>
<keyword evidence="3" id="KW-1185">Reference proteome</keyword>